<dbReference type="PROSITE" id="PS00362">
    <property type="entry name" value="RIBOSOMAL_S15"/>
    <property type="match status" value="1"/>
</dbReference>
<dbReference type="Proteomes" id="UP000266622">
    <property type="component" value="Unassembled WGS sequence"/>
</dbReference>
<evidence type="ECO:0000256" key="2">
    <source>
        <dbReference type="ARBA" id="ARBA00022980"/>
    </source>
</evidence>
<organism evidence="7 8">
    <name type="scientific">Candidatus Nanoclepta minutus</name>
    <dbReference type="NCBI Taxonomy" id="1940235"/>
    <lineage>
        <taxon>Archaea</taxon>
        <taxon>Nanobdellota</taxon>
        <taxon>Candidatus Nanoclepta</taxon>
    </lineage>
</organism>
<evidence type="ECO:0000256" key="3">
    <source>
        <dbReference type="ARBA" id="ARBA00023274"/>
    </source>
</evidence>
<protein>
    <recommendedName>
        <fullName evidence="4">30S ribosomal protein S15</fullName>
    </recommendedName>
</protein>
<dbReference type="AlphaFoldDB" id="A0A397WP75"/>
<name>A0A397WP75_9ARCH</name>
<evidence type="ECO:0000259" key="6">
    <source>
        <dbReference type="Pfam" id="PF08069"/>
    </source>
</evidence>
<accession>A0A397WP75</accession>
<dbReference type="PANTHER" id="PTHR11885:SF6">
    <property type="entry name" value="SMALL RIBOSOMAL SUBUNIT PROTEIN US15"/>
    <property type="match status" value="1"/>
</dbReference>
<gene>
    <name evidence="7" type="ORF">BXU00_01265</name>
</gene>
<dbReference type="SMART" id="SM01387">
    <property type="entry name" value="Ribosomal_S15"/>
    <property type="match status" value="1"/>
</dbReference>
<dbReference type="GO" id="GO:0003735">
    <property type="term" value="F:structural constituent of ribosome"/>
    <property type="evidence" value="ECO:0007669"/>
    <property type="project" value="InterPro"/>
</dbReference>
<dbReference type="Pfam" id="PF00312">
    <property type="entry name" value="Ribosomal_S15"/>
    <property type="match status" value="1"/>
</dbReference>
<proteinExistence type="inferred from homology"/>
<dbReference type="PANTHER" id="PTHR11885">
    <property type="entry name" value="RIBOSOMAL PROTEIN S15P/S13E"/>
    <property type="match status" value="1"/>
</dbReference>
<dbReference type="InterPro" id="IPR009068">
    <property type="entry name" value="uS15_NS1_RNA-bd_sf"/>
</dbReference>
<dbReference type="GO" id="GO:0022627">
    <property type="term" value="C:cytosolic small ribosomal subunit"/>
    <property type="evidence" value="ECO:0007669"/>
    <property type="project" value="TreeGrafter"/>
</dbReference>
<dbReference type="InterPro" id="IPR012606">
    <property type="entry name" value="Ribosomal_uS15_N"/>
</dbReference>
<dbReference type="Gene3D" id="4.10.860.130">
    <property type="match status" value="1"/>
</dbReference>
<dbReference type="GO" id="GO:0070181">
    <property type="term" value="F:small ribosomal subunit rRNA binding"/>
    <property type="evidence" value="ECO:0007669"/>
    <property type="project" value="TreeGrafter"/>
</dbReference>
<keyword evidence="2 5" id="KW-0689">Ribosomal protein</keyword>
<dbReference type="GO" id="GO:0006412">
    <property type="term" value="P:translation"/>
    <property type="evidence" value="ECO:0007669"/>
    <property type="project" value="InterPro"/>
</dbReference>
<comment type="caution">
    <text evidence="7">The sequence shown here is derived from an EMBL/GenBank/DDBJ whole genome shotgun (WGS) entry which is preliminary data.</text>
</comment>
<reference evidence="7 8" key="1">
    <citation type="journal article" date="2018" name="Syst. Appl. Microbiol.">
        <title>A new symbiotic nanoarchaeote (Candidatus Nanoclepta minutus) and its host (Zestosphaera tikiterensis gen. nov., sp. nov.) from a New Zealand hot spring.</title>
        <authorList>
            <person name="St John E."/>
            <person name="Liu Y."/>
            <person name="Podar M."/>
            <person name="Stott M.B."/>
            <person name="Meneghin J."/>
            <person name="Chen Z."/>
            <person name="Lagutin K."/>
            <person name="Mitchell K."/>
            <person name="Reysenbach A.L."/>
        </authorList>
    </citation>
    <scope>NUCLEOTIDE SEQUENCE [LARGE SCALE GENOMIC DNA]</scope>
    <source>
        <strain evidence="7">NZ3</strain>
    </source>
</reference>
<dbReference type="InterPro" id="IPR000589">
    <property type="entry name" value="Ribosomal_uS15"/>
</dbReference>
<sequence length="127" mass="15062">MSENSNTSEIINEILELAKQGYRKSQIGRLIREKYGKDIKTLVGKNLEKILEENGIKEDIPEDLLNIFKKINRMLKHLEVHKKDTHTKKKLEEYEKSVQVIIKYYKRTGKLSKDFKYSRDIVKMYAT</sequence>
<dbReference type="EMBL" id="MWMI01000002">
    <property type="protein sequence ID" value="RIB35377.1"/>
    <property type="molecule type" value="Genomic_DNA"/>
</dbReference>
<keyword evidence="3 5" id="KW-0687">Ribonucleoprotein</keyword>
<evidence type="ECO:0000313" key="7">
    <source>
        <dbReference type="EMBL" id="RIB35377.1"/>
    </source>
</evidence>
<evidence type="ECO:0000256" key="5">
    <source>
        <dbReference type="RuleBase" id="RU003919"/>
    </source>
</evidence>
<dbReference type="Gene3D" id="1.10.287.10">
    <property type="entry name" value="S15/NS1, RNA-binding"/>
    <property type="match status" value="1"/>
</dbReference>
<evidence type="ECO:0000256" key="1">
    <source>
        <dbReference type="ARBA" id="ARBA00008434"/>
    </source>
</evidence>
<evidence type="ECO:0000313" key="8">
    <source>
        <dbReference type="Proteomes" id="UP000266622"/>
    </source>
</evidence>
<dbReference type="SUPFAM" id="SSF47060">
    <property type="entry name" value="S15/NS1 RNA-binding domain"/>
    <property type="match status" value="1"/>
</dbReference>
<feature type="domain" description="Small ribosomal subunit protein uS15 N-terminal" evidence="6">
    <location>
        <begin position="6"/>
        <end position="36"/>
    </location>
</feature>
<dbReference type="InterPro" id="IPR023029">
    <property type="entry name" value="Ribosomal_uS15_arc_euk"/>
</dbReference>
<dbReference type="Pfam" id="PF08069">
    <property type="entry name" value="Ribosomal_S13_N"/>
    <property type="match status" value="1"/>
</dbReference>
<comment type="similarity">
    <text evidence="1 5">Belongs to the universal ribosomal protein uS15 family.</text>
</comment>
<evidence type="ECO:0000256" key="4">
    <source>
        <dbReference type="ARBA" id="ARBA00035313"/>
    </source>
</evidence>